<dbReference type="AlphaFoldDB" id="A4XU84"/>
<feature type="binding site" evidence="3">
    <location>
        <position position="302"/>
    </location>
    <ligand>
        <name>phosphoenolpyruvate</name>
        <dbReference type="ChEBI" id="CHEBI:58702"/>
    </ligand>
</feature>
<feature type="binding site" evidence="3">
    <location>
        <position position="437"/>
    </location>
    <ligand>
        <name>Mn(2+)</name>
        <dbReference type="ChEBI" id="CHEBI:29035"/>
    </ligand>
</feature>
<dbReference type="SUPFAM" id="SSF51569">
    <property type="entry name" value="Aldolase"/>
    <property type="match status" value="1"/>
</dbReference>
<dbReference type="PANTHER" id="PTHR21337:SF0">
    <property type="entry name" value="PHOSPHO-2-DEHYDRO-3-DEOXYHEPTONATE ALDOLASE"/>
    <property type="match status" value="1"/>
</dbReference>
<evidence type="ECO:0000256" key="3">
    <source>
        <dbReference type="PIRSR" id="PIRSR602480-1"/>
    </source>
</evidence>
<organism evidence="5">
    <name type="scientific">Ectopseudomonas mendocina (strain ymp)</name>
    <name type="common">Pseudomonas mendocina</name>
    <dbReference type="NCBI Taxonomy" id="399739"/>
    <lineage>
        <taxon>Bacteria</taxon>
        <taxon>Pseudomonadati</taxon>
        <taxon>Pseudomonadota</taxon>
        <taxon>Gammaproteobacteria</taxon>
        <taxon>Pseudomonadales</taxon>
        <taxon>Pseudomonadaceae</taxon>
        <taxon>Ectopseudomonas</taxon>
    </lineage>
</organism>
<dbReference type="GO" id="GO:0009073">
    <property type="term" value="P:aromatic amino acid family biosynthetic process"/>
    <property type="evidence" value="ECO:0007669"/>
    <property type="project" value="InterPro"/>
</dbReference>
<keyword evidence="3" id="KW-0464">Manganese</keyword>
<comment type="catalytic activity">
    <reaction evidence="4">
        <text>D-erythrose 4-phosphate + phosphoenolpyruvate + H2O = 7-phospho-2-dehydro-3-deoxy-D-arabino-heptonate + phosphate</text>
        <dbReference type="Rhea" id="RHEA:14717"/>
        <dbReference type="ChEBI" id="CHEBI:15377"/>
        <dbReference type="ChEBI" id="CHEBI:16897"/>
        <dbReference type="ChEBI" id="CHEBI:43474"/>
        <dbReference type="ChEBI" id="CHEBI:58394"/>
        <dbReference type="ChEBI" id="CHEBI:58702"/>
        <dbReference type="EC" id="2.5.1.54"/>
    </reaction>
</comment>
<dbReference type="HOGENOM" id="CLU_026885_0_1_6"/>
<dbReference type="KEGG" id="pmy:Pmen_2140"/>
<feature type="binding site" evidence="3">
    <location>
        <position position="365"/>
    </location>
    <ligand>
        <name>Mn(2+)</name>
        <dbReference type="ChEBI" id="CHEBI:29035"/>
    </ligand>
</feature>
<dbReference type="GO" id="GO:0003849">
    <property type="term" value="F:3-deoxy-7-phosphoheptulonate synthase activity"/>
    <property type="evidence" value="ECO:0007669"/>
    <property type="project" value="UniProtKB-EC"/>
</dbReference>
<dbReference type="EMBL" id="CP000680">
    <property type="protein sequence ID" value="ABP84900.1"/>
    <property type="molecule type" value="Genomic_DNA"/>
</dbReference>
<dbReference type="InterPro" id="IPR013785">
    <property type="entry name" value="Aldolase_TIM"/>
</dbReference>
<feature type="binding site" evidence="3">
    <location>
        <position position="121"/>
    </location>
    <ligand>
        <name>phosphoenolpyruvate</name>
        <dbReference type="ChEBI" id="CHEBI:58702"/>
    </ligand>
</feature>
<evidence type="ECO:0000256" key="1">
    <source>
        <dbReference type="ARBA" id="ARBA00008911"/>
    </source>
</evidence>
<name>A4XU84_ECTM1</name>
<dbReference type="PANTHER" id="PTHR21337">
    <property type="entry name" value="PHOSPHO-2-DEHYDRO-3-DEOXYHEPTONATE ALDOLASE 1, 2"/>
    <property type="match status" value="1"/>
</dbReference>
<comment type="cofactor">
    <cofactor evidence="3">
        <name>Mn(2+)</name>
        <dbReference type="ChEBI" id="CHEBI:29035"/>
    </cofactor>
    <cofactor evidence="3">
        <name>Co(2+)</name>
        <dbReference type="ChEBI" id="CHEBI:48828"/>
    </cofactor>
    <cofactor evidence="3">
        <name>Cd(2+)</name>
        <dbReference type="ChEBI" id="CHEBI:48775"/>
    </cofactor>
    <text evidence="3">Binds 1 divalent cation per subunit. The enzyme is active with manganese, cobalt or cadmium ions.</text>
</comment>
<protein>
    <recommendedName>
        <fullName evidence="4">Phospho-2-dehydro-3-deoxyheptonate aldolase</fullName>
        <ecNumber evidence="4">2.5.1.54</ecNumber>
    </recommendedName>
</protein>
<keyword evidence="3" id="KW-0104">Cadmium</keyword>
<keyword evidence="2 4" id="KW-0808">Transferase</keyword>
<accession>A4XU84</accession>
<evidence type="ECO:0000256" key="2">
    <source>
        <dbReference type="ARBA" id="ARBA00022679"/>
    </source>
</evidence>
<reference evidence="5" key="1">
    <citation type="submission" date="2007-04" db="EMBL/GenBank/DDBJ databases">
        <title>Complete sequence of Pseudomonas mendocina ymp.</title>
        <authorList>
            <consortium name="US DOE Joint Genome Institute"/>
            <person name="Copeland A."/>
            <person name="Lucas S."/>
            <person name="Lapidus A."/>
            <person name="Barry K."/>
            <person name="Glavina del Rio T."/>
            <person name="Dalin E."/>
            <person name="Tice H."/>
            <person name="Pitluck S."/>
            <person name="Kiss H."/>
            <person name="Brettin T."/>
            <person name="Detter J.C."/>
            <person name="Bruce D."/>
            <person name="Han C."/>
            <person name="Schmutz J."/>
            <person name="Larimer F."/>
            <person name="Land M."/>
            <person name="Hauser L."/>
            <person name="Kyrpides N."/>
            <person name="Mikhailova N."/>
            <person name="Hersman L."/>
            <person name="Dubois J."/>
            <person name="Maurice P."/>
            <person name="Richardson P."/>
        </authorList>
    </citation>
    <scope>NUCLEOTIDE SEQUENCE [LARGE SCALE GENOMIC DNA]</scope>
    <source>
        <strain evidence="5">Ymp</strain>
    </source>
</reference>
<feature type="binding site" evidence="3">
    <location>
        <position position="333"/>
    </location>
    <ligand>
        <name>phosphoenolpyruvate</name>
        <dbReference type="ChEBI" id="CHEBI:58702"/>
    </ligand>
</feature>
<proteinExistence type="inferred from homology"/>
<feature type="binding site" evidence="3">
    <location>
        <position position="407"/>
    </location>
    <ligand>
        <name>Mn(2+)</name>
        <dbReference type="ChEBI" id="CHEBI:29035"/>
    </ligand>
</feature>
<keyword evidence="3" id="KW-0170">Cobalt</keyword>
<dbReference type="Gene3D" id="3.20.20.70">
    <property type="entry name" value="Aldolase class I"/>
    <property type="match status" value="1"/>
</dbReference>
<dbReference type="eggNOG" id="COG3200">
    <property type="taxonomic scope" value="Bacteria"/>
</dbReference>
<dbReference type="NCBIfam" id="TIGR01358">
    <property type="entry name" value="DAHP_synth_II"/>
    <property type="match status" value="1"/>
</dbReference>
<comment type="similarity">
    <text evidence="1 4">Belongs to the class-II DAHP synthase family.</text>
</comment>
<sequence>MPTSPNQPIQRCRMSHAWSPESWRAKPIQQQPEYPDAAHLARVEQTLAGYPPLVFAGEARELRRQFAEVTQGRAFLLQGGDCAESFAEFSAAKIRDTFKVLLQMAIVMTFAAGCPVVKVGRMAGQFAKPRSSGSETIDGVTLPAYRGDIVNGIGFDAASRVPDPERLLQAYHQATASLNLLRAFAQGGFADVHQVHQWNLDFIANSALSEKYHQLANRIDETLAFMRAVGMDSAPQLREVSFFTAHEALLLNYEEAFVRRDSLTGRWYDCSAHMLWIGDRTRQLDGAHVEFMRGIENPIGVKVGPSMDPDELIRLLDTLNPDNDPGRLNLIVRMGADKVEAHFPRLLRKVKEEGRQVLWSSDPMHGNTIKASSGYKTRDFAQILSEVRQFFAVHQAEGTYAGGIHIEMTGQNVTECIGGSRPITEDGLSDRYHTHCDPRMNADQSLELAFMIAETLKQVRR</sequence>
<gene>
    <name evidence="5" type="ordered locus">Pmen_2140</name>
</gene>
<dbReference type="InterPro" id="IPR002480">
    <property type="entry name" value="DAHP_synth_2"/>
</dbReference>
<dbReference type="STRING" id="399739.Pmen_2140"/>
<dbReference type="EC" id="2.5.1.54" evidence="4"/>
<feature type="binding site" evidence="3">
    <location>
        <position position="82"/>
    </location>
    <ligand>
        <name>Mn(2+)</name>
        <dbReference type="ChEBI" id="CHEBI:29035"/>
    </ligand>
</feature>
<evidence type="ECO:0000313" key="5">
    <source>
        <dbReference type="EMBL" id="ABP84900.1"/>
    </source>
</evidence>
<dbReference type="Pfam" id="PF01474">
    <property type="entry name" value="DAHP_synth_2"/>
    <property type="match status" value="1"/>
</dbReference>
<evidence type="ECO:0000256" key="4">
    <source>
        <dbReference type="RuleBase" id="RU363071"/>
    </source>
</evidence>